<sequence>MAQTRRAPRNKSQLPPCYYEGFLEKRSFKDKISRKFWTSLCGRCLFFYNNGKDNNYVEKLDLSTFISLTDDCSHDRKLDAARFHLRLQDDDIYLTAPSLEARELWKGFIFSVVKLEVPMSLNLLPGQIHMLREAVDKEIERLREIHEKSASAQASITVATTEPDNYLPVVFEMPACFQRTLREDAEILLEKHKDKGNLLLRPGRDGNSFAVTTRQEFDGPVFRHYRVTRVPTGGFSIALDNPISCTSLHDVINYLMEKTGGAFKPLILEHTYEESIVYVEDNKENGEKSVCCASSSPVTPKVPPKPAPRKKCSDPKENIYLNSSDEDDDEKEAYVSPIVSSQAPVRTLPHQTSMPDLQIGPGGALLPPSTRPRSATVTMETKPKRSTPPKAVPEGLSMSFDEELRQKLQRRCVLCEK</sequence>
<dbReference type="InterPro" id="IPR039111">
    <property type="entry name" value="STAP1/STAP2"/>
</dbReference>
<keyword evidence="2 3" id="KW-0727">SH2 domain</keyword>
<organism evidence="7 8">
    <name type="scientific">Tachysurus vachellii</name>
    <name type="common">Darkbarbel catfish</name>
    <name type="synonym">Pelteobagrus vachellii</name>
    <dbReference type="NCBI Taxonomy" id="175792"/>
    <lineage>
        <taxon>Eukaryota</taxon>
        <taxon>Metazoa</taxon>
        <taxon>Chordata</taxon>
        <taxon>Craniata</taxon>
        <taxon>Vertebrata</taxon>
        <taxon>Euteleostomi</taxon>
        <taxon>Actinopterygii</taxon>
        <taxon>Neopterygii</taxon>
        <taxon>Teleostei</taxon>
        <taxon>Ostariophysi</taxon>
        <taxon>Siluriformes</taxon>
        <taxon>Bagridae</taxon>
        <taxon>Tachysurus</taxon>
    </lineage>
</organism>
<protein>
    <recommendedName>
        <fullName evidence="9">Signal-transducing adaptor protein 2</fullName>
    </recommendedName>
</protein>
<evidence type="ECO:0000256" key="1">
    <source>
        <dbReference type="ARBA" id="ARBA00022553"/>
    </source>
</evidence>
<name>A0AA88SJN1_TACVA</name>
<accession>A0AA88SJN1</accession>
<dbReference type="Gene3D" id="2.30.29.30">
    <property type="entry name" value="Pleckstrin-homology domain (PH domain)/Phosphotyrosine-binding domain (PTB)"/>
    <property type="match status" value="1"/>
</dbReference>
<dbReference type="SMART" id="SM00252">
    <property type="entry name" value="SH2"/>
    <property type="match status" value="1"/>
</dbReference>
<dbReference type="CDD" id="cd13268">
    <property type="entry name" value="PH_Brdg1"/>
    <property type="match status" value="1"/>
</dbReference>
<dbReference type="EMBL" id="JAVHJS010000012">
    <property type="protein sequence ID" value="KAK2841454.1"/>
    <property type="molecule type" value="Genomic_DNA"/>
</dbReference>
<dbReference type="InterPro" id="IPR000980">
    <property type="entry name" value="SH2"/>
</dbReference>
<feature type="domain" description="PH" evidence="6">
    <location>
        <begin position="16"/>
        <end position="114"/>
    </location>
</feature>
<keyword evidence="1" id="KW-0597">Phosphoprotein</keyword>
<dbReference type="PROSITE" id="PS50003">
    <property type="entry name" value="PH_DOMAIN"/>
    <property type="match status" value="1"/>
</dbReference>
<dbReference type="Gene3D" id="3.30.505.10">
    <property type="entry name" value="SH2 domain"/>
    <property type="match status" value="1"/>
</dbReference>
<evidence type="ECO:0000256" key="2">
    <source>
        <dbReference type="ARBA" id="ARBA00022999"/>
    </source>
</evidence>
<comment type="caution">
    <text evidence="7">The sequence shown here is derived from an EMBL/GenBank/DDBJ whole genome shotgun (WGS) entry which is preliminary data.</text>
</comment>
<dbReference type="InterPro" id="IPR036860">
    <property type="entry name" value="SH2_dom_sf"/>
</dbReference>
<evidence type="ECO:0000256" key="4">
    <source>
        <dbReference type="SAM" id="MobiDB-lite"/>
    </source>
</evidence>
<dbReference type="InterPro" id="IPR001849">
    <property type="entry name" value="PH_domain"/>
</dbReference>
<evidence type="ECO:0000313" key="7">
    <source>
        <dbReference type="EMBL" id="KAK2841454.1"/>
    </source>
</evidence>
<evidence type="ECO:0000259" key="6">
    <source>
        <dbReference type="PROSITE" id="PS50003"/>
    </source>
</evidence>
<dbReference type="Pfam" id="PF00169">
    <property type="entry name" value="PH"/>
    <property type="match status" value="1"/>
</dbReference>
<keyword evidence="8" id="KW-1185">Reference proteome</keyword>
<reference evidence="7" key="1">
    <citation type="submission" date="2023-08" db="EMBL/GenBank/DDBJ databases">
        <title>Pelteobagrus vachellii genome.</title>
        <authorList>
            <person name="Liu H."/>
        </authorList>
    </citation>
    <scope>NUCLEOTIDE SEQUENCE</scope>
    <source>
        <strain evidence="7">PRFRI_2022a</strain>
        <tissue evidence="7">Muscle</tissue>
    </source>
</reference>
<proteinExistence type="predicted"/>
<dbReference type="InterPro" id="IPR011993">
    <property type="entry name" value="PH-like_dom_sf"/>
</dbReference>
<dbReference type="GO" id="GO:0035591">
    <property type="term" value="F:signaling adaptor activity"/>
    <property type="evidence" value="ECO:0007669"/>
    <property type="project" value="InterPro"/>
</dbReference>
<feature type="domain" description="SH2" evidence="5">
    <location>
        <begin position="165"/>
        <end position="272"/>
    </location>
</feature>
<dbReference type="PANTHER" id="PTHR16186:SF11">
    <property type="entry name" value="SIGNAL-TRANSDUCING ADAPTOR PROTEIN 2"/>
    <property type="match status" value="1"/>
</dbReference>
<feature type="region of interest" description="Disordered" evidence="4">
    <location>
        <begin position="288"/>
        <end position="330"/>
    </location>
</feature>
<evidence type="ECO:0000256" key="3">
    <source>
        <dbReference type="PROSITE-ProRule" id="PRU00191"/>
    </source>
</evidence>
<evidence type="ECO:0000313" key="8">
    <source>
        <dbReference type="Proteomes" id="UP001187315"/>
    </source>
</evidence>
<dbReference type="SUPFAM" id="SSF50729">
    <property type="entry name" value="PH domain-like"/>
    <property type="match status" value="1"/>
</dbReference>
<dbReference type="SMART" id="SM00233">
    <property type="entry name" value="PH"/>
    <property type="match status" value="1"/>
</dbReference>
<dbReference type="PROSITE" id="PS50001">
    <property type="entry name" value="SH2"/>
    <property type="match status" value="1"/>
</dbReference>
<evidence type="ECO:0000259" key="5">
    <source>
        <dbReference type="PROSITE" id="PS50001"/>
    </source>
</evidence>
<dbReference type="AlphaFoldDB" id="A0AA88SJN1"/>
<evidence type="ECO:0008006" key="9">
    <source>
        <dbReference type="Google" id="ProtNLM"/>
    </source>
</evidence>
<dbReference type="Proteomes" id="UP001187315">
    <property type="component" value="Unassembled WGS sequence"/>
</dbReference>
<dbReference type="PANTHER" id="PTHR16186">
    <property type="entry name" value="SIGNAL-TRANSDUCING ADAPTOR PROTEIN-RELATED"/>
    <property type="match status" value="1"/>
</dbReference>
<feature type="region of interest" description="Disordered" evidence="4">
    <location>
        <begin position="352"/>
        <end position="398"/>
    </location>
</feature>
<gene>
    <name evidence="7" type="ORF">Q7C36_013033</name>
</gene>
<dbReference type="SUPFAM" id="SSF55550">
    <property type="entry name" value="SH2 domain"/>
    <property type="match status" value="1"/>
</dbReference>